<dbReference type="Proteomes" id="UP001457282">
    <property type="component" value="Unassembled WGS sequence"/>
</dbReference>
<sequence>MSKSLDLIGADDAMPVLERFVMKTDEEPRSIAEEGISFDEWNLPNNAVERADPRTTLPINDSVKQLKDGYGCWSEEVGRAFCGRFYSDCLTNAGEQSGWDIKKPYSSPVGNFGIELLEALTVRGNISLDSVTTKFSLTGTQKNVKKKLGFQSSSHLSELEPKRNSIVSNITSFIPLLQQKQAAAALPGNRDIKVKALEAAEAAKRLAERKDNIMNIR</sequence>
<dbReference type="EMBL" id="JBEDUW010000007">
    <property type="protein sequence ID" value="KAK9911869.1"/>
    <property type="molecule type" value="Genomic_DNA"/>
</dbReference>
<organism evidence="1 2">
    <name type="scientific">Rubus argutus</name>
    <name type="common">Southern blackberry</name>
    <dbReference type="NCBI Taxonomy" id="59490"/>
    <lineage>
        <taxon>Eukaryota</taxon>
        <taxon>Viridiplantae</taxon>
        <taxon>Streptophyta</taxon>
        <taxon>Embryophyta</taxon>
        <taxon>Tracheophyta</taxon>
        <taxon>Spermatophyta</taxon>
        <taxon>Magnoliopsida</taxon>
        <taxon>eudicotyledons</taxon>
        <taxon>Gunneridae</taxon>
        <taxon>Pentapetalae</taxon>
        <taxon>rosids</taxon>
        <taxon>fabids</taxon>
        <taxon>Rosales</taxon>
        <taxon>Rosaceae</taxon>
        <taxon>Rosoideae</taxon>
        <taxon>Rosoideae incertae sedis</taxon>
        <taxon>Rubus</taxon>
    </lineage>
</organism>
<dbReference type="PANTHER" id="PTHR13738:SF1">
    <property type="entry name" value="TROPONIN I"/>
    <property type="match status" value="1"/>
</dbReference>
<proteinExistence type="predicted"/>
<name>A0AAW1VYC1_RUBAR</name>
<comment type="caution">
    <text evidence="1">The sequence shown here is derived from an EMBL/GenBank/DDBJ whole genome shotgun (WGS) entry which is preliminary data.</text>
</comment>
<evidence type="ECO:0000313" key="1">
    <source>
        <dbReference type="EMBL" id="KAK9911869.1"/>
    </source>
</evidence>
<dbReference type="InterPro" id="IPR050875">
    <property type="entry name" value="Troponin_I"/>
</dbReference>
<protein>
    <submittedName>
        <fullName evidence="1">Uncharacterized protein</fullName>
    </submittedName>
</protein>
<dbReference type="AlphaFoldDB" id="A0AAW1VYC1"/>
<keyword evidence="2" id="KW-1185">Reference proteome</keyword>
<dbReference type="PANTHER" id="PTHR13738">
    <property type="entry name" value="TROPONIN I"/>
    <property type="match status" value="1"/>
</dbReference>
<reference evidence="1 2" key="1">
    <citation type="journal article" date="2023" name="G3 (Bethesda)">
        <title>A chromosome-length genome assembly and annotation of blackberry (Rubus argutus, cv. 'Hillquist').</title>
        <authorList>
            <person name="Bruna T."/>
            <person name="Aryal R."/>
            <person name="Dudchenko O."/>
            <person name="Sargent D.J."/>
            <person name="Mead D."/>
            <person name="Buti M."/>
            <person name="Cavallini A."/>
            <person name="Hytonen T."/>
            <person name="Andres J."/>
            <person name="Pham M."/>
            <person name="Weisz D."/>
            <person name="Mascagni F."/>
            <person name="Usai G."/>
            <person name="Natali L."/>
            <person name="Bassil N."/>
            <person name="Fernandez G.E."/>
            <person name="Lomsadze A."/>
            <person name="Armour M."/>
            <person name="Olukolu B."/>
            <person name="Poorten T."/>
            <person name="Britton C."/>
            <person name="Davik J."/>
            <person name="Ashrafi H."/>
            <person name="Aiden E.L."/>
            <person name="Borodovsky M."/>
            <person name="Worthington M."/>
        </authorList>
    </citation>
    <scope>NUCLEOTIDE SEQUENCE [LARGE SCALE GENOMIC DNA]</scope>
    <source>
        <strain evidence="1">PI 553951</strain>
    </source>
</reference>
<accession>A0AAW1VYC1</accession>
<evidence type="ECO:0000313" key="2">
    <source>
        <dbReference type="Proteomes" id="UP001457282"/>
    </source>
</evidence>
<gene>
    <name evidence="1" type="ORF">M0R45_035751</name>
</gene>